<dbReference type="PROSITE" id="PS01200">
    <property type="entry name" value="TUB_1"/>
    <property type="match status" value="1"/>
</dbReference>
<comment type="caution">
    <text evidence="14">The sequence shown here is derived from an EMBL/GenBank/DDBJ whole genome shotgun (WGS) entry which is preliminary data.</text>
</comment>
<feature type="transmembrane region" description="Helical" evidence="11">
    <location>
        <begin position="1238"/>
        <end position="1259"/>
    </location>
</feature>
<feature type="transmembrane region" description="Helical" evidence="11">
    <location>
        <begin position="1325"/>
        <end position="1352"/>
    </location>
</feature>
<dbReference type="Pfam" id="PF01167">
    <property type="entry name" value="Tub"/>
    <property type="match status" value="1"/>
</dbReference>
<keyword evidence="5 11" id="KW-0812">Transmembrane</keyword>
<evidence type="ECO:0000256" key="8">
    <source>
        <dbReference type="ARBA" id="ARBA00022989"/>
    </source>
</evidence>
<dbReference type="InterPro" id="IPR036047">
    <property type="entry name" value="F-box-like_dom_sf"/>
</dbReference>
<keyword evidence="7" id="KW-0067">ATP-binding</keyword>
<dbReference type="Proteomes" id="UP001151760">
    <property type="component" value="Unassembled WGS sequence"/>
</dbReference>
<evidence type="ECO:0000313" key="15">
    <source>
        <dbReference type="Proteomes" id="UP001151760"/>
    </source>
</evidence>
<dbReference type="CDD" id="cd03244">
    <property type="entry name" value="ABCC_MRP_domain2"/>
    <property type="match status" value="1"/>
</dbReference>
<dbReference type="PROSITE" id="PS50893">
    <property type="entry name" value="ABC_TRANSPORTER_2"/>
    <property type="match status" value="2"/>
</dbReference>
<dbReference type="Pfam" id="PF00664">
    <property type="entry name" value="ABC_membrane"/>
    <property type="match status" value="2"/>
</dbReference>
<evidence type="ECO:0000256" key="6">
    <source>
        <dbReference type="ARBA" id="ARBA00022741"/>
    </source>
</evidence>
<dbReference type="InterPro" id="IPR000007">
    <property type="entry name" value="Tubby_C"/>
</dbReference>
<dbReference type="InterPro" id="IPR044746">
    <property type="entry name" value="ABCC_6TM_D1"/>
</dbReference>
<evidence type="ECO:0000256" key="10">
    <source>
        <dbReference type="ARBA" id="ARBA00034018"/>
    </source>
</evidence>
<reference evidence="14" key="1">
    <citation type="journal article" date="2022" name="Int. J. Mol. Sci.">
        <title>Draft Genome of Tanacetum Coccineum: Genomic Comparison of Closely Related Tanacetum-Family Plants.</title>
        <authorList>
            <person name="Yamashiro T."/>
            <person name="Shiraishi A."/>
            <person name="Nakayama K."/>
            <person name="Satake H."/>
        </authorList>
    </citation>
    <scope>NUCLEOTIDE SEQUENCE</scope>
</reference>
<dbReference type="Pfam" id="PF12937">
    <property type="entry name" value="F-box-like"/>
    <property type="match status" value="1"/>
</dbReference>
<evidence type="ECO:0000259" key="12">
    <source>
        <dbReference type="PROSITE" id="PS50893"/>
    </source>
</evidence>
<dbReference type="InterPro" id="IPR017871">
    <property type="entry name" value="ABC_transporter-like_CS"/>
</dbReference>
<comment type="catalytic activity">
    <reaction evidence="10">
        <text>ATP + H2O + xenobioticSide 1 = ADP + phosphate + xenobioticSide 2.</text>
        <dbReference type="EC" id="7.6.2.2"/>
    </reaction>
</comment>
<dbReference type="InterPro" id="IPR011527">
    <property type="entry name" value="ABC1_TM_dom"/>
</dbReference>
<dbReference type="Gene3D" id="3.20.90.10">
    <property type="entry name" value="Tubby Protein, Chain A"/>
    <property type="match status" value="1"/>
</dbReference>
<dbReference type="PANTHER" id="PTHR24223">
    <property type="entry name" value="ATP-BINDING CASSETTE SUB-FAMILY C"/>
    <property type="match status" value="1"/>
</dbReference>
<evidence type="ECO:0000259" key="13">
    <source>
        <dbReference type="PROSITE" id="PS50929"/>
    </source>
</evidence>
<dbReference type="InterPro" id="IPR036640">
    <property type="entry name" value="ABC1_TM_sf"/>
</dbReference>
<dbReference type="Gene3D" id="3.40.50.300">
    <property type="entry name" value="P-loop containing nucleotide triphosphate hydrolases"/>
    <property type="match status" value="2"/>
</dbReference>
<keyword evidence="6" id="KW-0547">Nucleotide-binding</keyword>
<gene>
    <name evidence="14" type="ORF">Tco_0991194</name>
</gene>
<dbReference type="Pfam" id="PF00005">
    <property type="entry name" value="ABC_tran"/>
    <property type="match status" value="2"/>
</dbReference>
<feature type="domain" description="ABC transporter" evidence="12">
    <location>
        <begin position="895"/>
        <end position="1118"/>
    </location>
</feature>
<feature type="transmembrane region" description="Helical" evidence="11">
    <location>
        <begin position="439"/>
        <end position="462"/>
    </location>
</feature>
<evidence type="ECO:0000256" key="7">
    <source>
        <dbReference type="ARBA" id="ARBA00022840"/>
    </source>
</evidence>
<evidence type="ECO:0000256" key="3">
    <source>
        <dbReference type="ARBA" id="ARBA00012191"/>
    </source>
</evidence>
<dbReference type="InterPro" id="IPR025659">
    <property type="entry name" value="Tubby-like_C"/>
</dbReference>
<evidence type="ECO:0000313" key="14">
    <source>
        <dbReference type="EMBL" id="GJT56140.1"/>
    </source>
</evidence>
<dbReference type="Gene3D" id="1.20.1560.10">
    <property type="entry name" value="ABC transporter type 1, transmembrane domain"/>
    <property type="match status" value="2"/>
</dbReference>
<keyword evidence="15" id="KW-1185">Reference proteome</keyword>
<name>A0ABQ5EYU5_9ASTR</name>
<dbReference type="PANTHER" id="PTHR24223:SF458">
    <property type="entry name" value="ABC-TYPE XENOBIOTIC TRANSPORTER"/>
    <property type="match status" value="1"/>
</dbReference>
<dbReference type="SUPFAM" id="SSF52540">
    <property type="entry name" value="P-loop containing nucleoside triphosphate hydrolases"/>
    <property type="match status" value="2"/>
</dbReference>
<evidence type="ECO:0000256" key="1">
    <source>
        <dbReference type="ARBA" id="ARBA00004141"/>
    </source>
</evidence>
<keyword evidence="4" id="KW-0813">Transport</keyword>
<evidence type="ECO:0000256" key="4">
    <source>
        <dbReference type="ARBA" id="ARBA00022448"/>
    </source>
</evidence>
<dbReference type="InterPro" id="IPR027417">
    <property type="entry name" value="P-loop_NTPase"/>
</dbReference>
<dbReference type="PROSITE" id="PS50929">
    <property type="entry name" value="ABC_TM1F"/>
    <property type="match status" value="2"/>
</dbReference>
<dbReference type="SUPFAM" id="SSF54518">
    <property type="entry name" value="Tubby C-terminal domain-like"/>
    <property type="match status" value="1"/>
</dbReference>
<feature type="transmembrane region" description="Helical" evidence="11">
    <location>
        <begin position="1185"/>
        <end position="1208"/>
    </location>
</feature>
<evidence type="ECO:0000256" key="5">
    <source>
        <dbReference type="ARBA" id="ARBA00022692"/>
    </source>
</evidence>
<feature type="domain" description="ABC transporter" evidence="12">
    <location>
        <begin position="1519"/>
        <end position="1751"/>
    </location>
</feature>
<dbReference type="InterPro" id="IPR044726">
    <property type="entry name" value="ABCC_6TM_D2"/>
</dbReference>
<feature type="domain" description="ABC transmembrane type-1" evidence="13">
    <location>
        <begin position="582"/>
        <end position="861"/>
    </location>
</feature>
<feature type="domain" description="ABC transmembrane type-1" evidence="13">
    <location>
        <begin position="1200"/>
        <end position="1466"/>
    </location>
</feature>
<protein>
    <recommendedName>
        <fullName evidence="3">ABC-type xenobiotic transporter</fullName>
        <ecNumber evidence="3">7.6.2.2</ecNumber>
    </recommendedName>
</protein>
<dbReference type="PRINTS" id="PR01573">
    <property type="entry name" value="SUPERTUBBY"/>
</dbReference>
<organism evidence="14 15">
    <name type="scientific">Tanacetum coccineum</name>
    <dbReference type="NCBI Taxonomy" id="301880"/>
    <lineage>
        <taxon>Eukaryota</taxon>
        <taxon>Viridiplantae</taxon>
        <taxon>Streptophyta</taxon>
        <taxon>Embryophyta</taxon>
        <taxon>Tracheophyta</taxon>
        <taxon>Spermatophyta</taxon>
        <taxon>Magnoliopsida</taxon>
        <taxon>eudicotyledons</taxon>
        <taxon>Gunneridae</taxon>
        <taxon>Pentapetalae</taxon>
        <taxon>asterids</taxon>
        <taxon>campanulids</taxon>
        <taxon>Asterales</taxon>
        <taxon>Asteraceae</taxon>
        <taxon>Asteroideae</taxon>
        <taxon>Anthemideae</taxon>
        <taxon>Anthemidinae</taxon>
        <taxon>Tanacetum</taxon>
    </lineage>
</organism>
<dbReference type="SUPFAM" id="SSF81383">
    <property type="entry name" value="F-box domain"/>
    <property type="match status" value="1"/>
</dbReference>
<dbReference type="SUPFAM" id="SSF90123">
    <property type="entry name" value="ABC transporter transmembrane region"/>
    <property type="match status" value="2"/>
</dbReference>
<keyword evidence="8 11" id="KW-1133">Transmembrane helix</keyword>
<dbReference type="CDD" id="cd03250">
    <property type="entry name" value="ABCC_MRP_domain1"/>
    <property type="match status" value="1"/>
</dbReference>
<dbReference type="InterPro" id="IPR001810">
    <property type="entry name" value="F-box_dom"/>
</dbReference>
<dbReference type="CDD" id="cd22153">
    <property type="entry name" value="F-box_AtTLP-like"/>
    <property type="match status" value="1"/>
</dbReference>
<comment type="similarity">
    <text evidence="2">Belongs to the ABC transporter superfamily. ABCC family. Conjugate transporter (TC 3.A.1.208) subfamily.</text>
</comment>
<feature type="transmembrane region" description="Helical" evidence="11">
    <location>
        <begin position="806"/>
        <end position="828"/>
    </location>
</feature>
<dbReference type="InterPro" id="IPR018066">
    <property type="entry name" value="Tubby_C_CS"/>
</dbReference>
<evidence type="ECO:0000256" key="11">
    <source>
        <dbReference type="SAM" id="Phobius"/>
    </source>
</evidence>
<keyword evidence="9 11" id="KW-0472">Membrane</keyword>
<accession>A0ABQ5EYU5</accession>
<sequence length="1763" mass="196699">MSFRSIVRDVRDGFGSLSRRGFEVRLSGHHNRGKSQGSVNDLSDNSQPALVIQNSRWANLPPELLFDVINRLEESESMWPARKHVVACAAVCKSWRGMCKEIVRNPESCGKLTFPVSLKQPGSRDGTIQCFIKRDKSNLTYHLYLCLTPAALLVENGKFLLSAKRTRRTTCTEYVISMDPDNISRSSNTYIGKLRSNFLGTKFIIYDTQPPHFSAHIPQTRGSSRRFHSKKVSPKMPTGSYNIAHITYELNVLGTRGPRRMHCVMQSIPAASLEPGGSVPGQPELLLPSHSLEDSFRSISFSKSMDRSTEFSSSRFSEILGAAISSDVPESEKSKMPLVLKNKAPRWHEQLQCWCLNFKGRVTIASVKNFQLIAAQQPAAPPAAAAAGASQPAQPEHDKVILQFGKVGKDMFTMDYRYPLSAFQAFAIYYAFYKDSRFLTAQFLVFDASSTFIGVLLCYVGFSVRKSGENRSHLYQELLLDGGEIAIGQCRESKRGGETITPLATSNIFSLFTFSWIKPLIALGYKKPLDLEDVPQLDGVNNAKGVFSVLRIKLESDKVNDSQITTFSLVKAVILTTWKDIIITALLALVYTLASYVGPFLIDSFVKYLNGHRDLNEGFLLVSAFFVAKVVECLAQRHCDFKKQQVGIRVRASLVAMIYHKGLTLSSQSKQGHSNGEIINFMSVDAERIGDFSTCMHNPWLVIVQVSLALAILYKILGVSSLATFVTTIIVVLSNIPLGRFQETFQRKLMIHKDKRMKTTSEILKNMRILKLYGWEMKFLSRINDFRNDEAHWLYKYMFTMTMTAFAFWVAPTFVAVATFGSCMLAGVPLDSGKVLSALATFKNLQESVYNLPSTISKIAQTKVSLDRIASFLSLQELDSDLVETVPRGSSDTAVEIINGNFSWDLTSIYPTLIDINFRAVHSMKVALCGAVGSGKSSLLSCILGEVPKLSGHVKLSGTKAYVGQTPWIQSGKIEENILFGKDMERERYNKVLEACDLLKDLEVLSFGDQTIIGERGINLSGGQKQRIQIARALYQDADIYLFDDPFSAVDAITGSHLFKECMMNFLETKTVIYVTNQVEFLPLADLILVMKDGRITQNGKYDDILNSGSDFIELVGAHKEALLEIDNAGKNLEYDISDMKGNQGSQGTIRKKIQEEIIKCQNGKQRQLVEEEEREKGKVGSSAYWKYLTTAYGGALVPLILLAQILFELFQISGNYWMAWAFPASESSTARVGAAKLMLVYVAFGIGGAFCVLARFWFLMKAGYETANILFYKMHLCIFRAPMSFFDANPSGRVLNRVSTDQSAVDLTIPYTAGPLAFNVIQTLGIILVMSLGAWPVFLVFFPVVGICIWLQQYYLPSARELARLVGVCKAPVIQHFSETISGSITIRSFDQKNRFEDTCLKLIDDYSRPKFHVAGALDWLSLRLDMLSSFIFAFLLVFLVSVPEGIIDPSTAGLAVTYGLNLNMLQAWMIQKICNLEIQFISVERIFQYSCIPSEPPLVNDSNRPDRFWPLEGNVDIQRLQVRYAQHMPLVLRGITCNFRGGTKTGIVGRTGSGKSTLIQTLFRIVEPTGGEILIDGINISSIGLHDLRSRLSIIPQDPTMFNGTVRSNMDPLEEHTDDQIWEALDKCQIGDEVRKKEGKLDSTVTENGENWSMGQRQLVCLGRVLLKKSMILVLDEATASVDTSTDNMIQKTLRQHFSDCTVITIAHRITSVVNSDMVLVLSNGLIQEYDSPTTLLEDKSSSFSKLVAEYNMRSNSSHTN</sequence>
<feature type="transmembrane region" description="Helical" evidence="11">
    <location>
        <begin position="722"/>
        <end position="741"/>
    </location>
</feature>
<dbReference type="InterPro" id="IPR050173">
    <property type="entry name" value="ABC_transporter_C-like"/>
</dbReference>
<proteinExistence type="inferred from homology"/>
<evidence type="ECO:0000256" key="9">
    <source>
        <dbReference type="ARBA" id="ARBA00023136"/>
    </source>
</evidence>
<evidence type="ECO:0000256" key="2">
    <source>
        <dbReference type="ARBA" id="ARBA00009726"/>
    </source>
</evidence>
<reference evidence="14" key="2">
    <citation type="submission" date="2022-01" db="EMBL/GenBank/DDBJ databases">
        <authorList>
            <person name="Yamashiro T."/>
            <person name="Shiraishi A."/>
            <person name="Satake H."/>
            <person name="Nakayama K."/>
        </authorList>
    </citation>
    <scope>NUCLEOTIDE SEQUENCE</scope>
</reference>
<dbReference type="SMART" id="SM00382">
    <property type="entry name" value="AAA"/>
    <property type="match status" value="2"/>
</dbReference>
<dbReference type="CDD" id="cd18580">
    <property type="entry name" value="ABC_6TM_ABCC_D2"/>
    <property type="match status" value="1"/>
</dbReference>
<dbReference type="CDD" id="cd18579">
    <property type="entry name" value="ABC_6TM_ABCC_D1"/>
    <property type="match status" value="1"/>
</dbReference>
<feature type="transmembrane region" description="Helical" evidence="11">
    <location>
        <begin position="581"/>
        <end position="598"/>
    </location>
</feature>
<dbReference type="EMBL" id="BQNB010016818">
    <property type="protein sequence ID" value="GJT56140.1"/>
    <property type="molecule type" value="Genomic_DNA"/>
</dbReference>
<dbReference type="EC" id="7.6.2.2" evidence="3"/>
<dbReference type="InterPro" id="IPR003593">
    <property type="entry name" value="AAA+_ATPase"/>
</dbReference>
<comment type="subcellular location">
    <subcellularLocation>
        <location evidence="1">Membrane</location>
        <topology evidence="1">Multi-pass membrane protein</topology>
    </subcellularLocation>
</comment>
<dbReference type="PROSITE" id="PS00211">
    <property type="entry name" value="ABC_TRANSPORTER_1"/>
    <property type="match status" value="1"/>
</dbReference>
<dbReference type="InterPro" id="IPR003439">
    <property type="entry name" value="ABC_transporter-like_ATP-bd"/>
</dbReference>